<keyword evidence="11" id="KW-1185">Reference proteome</keyword>
<dbReference type="HOGENOM" id="CLU_053567_1_0_1"/>
<dbReference type="GO" id="GO:0006364">
    <property type="term" value="P:rRNA processing"/>
    <property type="evidence" value="ECO:0007669"/>
    <property type="project" value="UniProtKB-KW"/>
</dbReference>
<sequence length="295" mass="33238">MKAKRAKQYRKLMQQYAFSFGIREPYQVLLDAAIIQDADRFAMDLVKGLERTLCGKVKPMITQCCMRHLYNSTPKNEALIEQAKTFERRRCNHHLLEEPLSTLKCLSSVVDPKEQNVNKHHYVIASQDEDVRAKMRSIPGVPQIYIKRSIMILEPMAGASEDVRSRSERSKFKLGISRMSGRGSVLGKRSRESDEDGIENRGSNGEVSTGMDSHSEPERKKKRRGPKGPNPLSVKKPKVREPREKASGNKLQPSRNSTQPVEGDGVKKKRKRKHKEKSTAAGAEAVIDDANNSDG</sequence>
<evidence type="ECO:0000256" key="2">
    <source>
        <dbReference type="ARBA" id="ARBA00022517"/>
    </source>
</evidence>
<evidence type="ECO:0000256" key="5">
    <source>
        <dbReference type="ARBA" id="ARBA00037300"/>
    </source>
</evidence>
<dbReference type="GeneID" id="27312934"/>
<dbReference type="AlphaFoldDB" id="A0A0D2AYB7"/>
<dbReference type="InterPro" id="IPR029060">
    <property type="entry name" value="PIN-like_dom_sf"/>
</dbReference>
<dbReference type="CDD" id="cd09865">
    <property type="entry name" value="PIN_ScUtp23p-like"/>
    <property type="match status" value="1"/>
</dbReference>
<dbReference type="PANTHER" id="PTHR12416">
    <property type="entry name" value="RRNA-PROCESSING PROTEIN UTP23 HOMOLOG"/>
    <property type="match status" value="1"/>
</dbReference>
<dbReference type="Gene3D" id="3.40.50.1010">
    <property type="entry name" value="5'-nuclease"/>
    <property type="match status" value="1"/>
</dbReference>
<dbReference type="SUPFAM" id="SSF88723">
    <property type="entry name" value="PIN domain-like"/>
    <property type="match status" value="1"/>
</dbReference>
<feature type="compositionally biased region" description="Basic residues" evidence="8">
    <location>
        <begin position="267"/>
        <end position="276"/>
    </location>
</feature>
<keyword evidence="4" id="KW-0539">Nucleus</keyword>
<evidence type="ECO:0000313" key="11">
    <source>
        <dbReference type="Proteomes" id="UP000053259"/>
    </source>
</evidence>
<comment type="subcellular location">
    <subcellularLocation>
        <location evidence="1">Nucleus</location>
        <location evidence="1">Nucleolus</location>
    </subcellularLocation>
</comment>
<organism evidence="10 11">
    <name type="scientific">Verruconis gallopava</name>
    <dbReference type="NCBI Taxonomy" id="253628"/>
    <lineage>
        <taxon>Eukaryota</taxon>
        <taxon>Fungi</taxon>
        <taxon>Dikarya</taxon>
        <taxon>Ascomycota</taxon>
        <taxon>Pezizomycotina</taxon>
        <taxon>Dothideomycetes</taxon>
        <taxon>Pleosporomycetidae</taxon>
        <taxon>Venturiales</taxon>
        <taxon>Sympoventuriaceae</taxon>
        <taxon>Verruconis</taxon>
    </lineage>
</organism>
<evidence type="ECO:0000259" key="9">
    <source>
        <dbReference type="Pfam" id="PF24779"/>
    </source>
</evidence>
<dbReference type="GO" id="GO:0032040">
    <property type="term" value="C:small-subunit processome"/>
    <property type="evidence" value="ECO:0007669"/>
    <property type="project" value="InterPro"/>
</dbReference>
<dbReference type="Proteomes" id="UP000053259">
    <property type="component" value="Unassembled WGS sequence"/>
</dbReference>
<evidence type="ECO:0000256" key="3">
    <source>
        <dbReference type="ARBA" id="ARBA00022552"/>
    </source>
</evidence>
<dbReference type="STRING" id="253628.A0A0D2AYB7"/>
<dbReference type="Pfam" id="PF24779">
    <property type="entry name" value="UTP23_sensor"/>
    <property type="match status" value="1"/>
</dbReference>
<reference evidence="10 11" key="1">
    <citation type="submission" date="2015-01" db="EMBL/GenBank/DDBJ databases">
        <title>The Genome Sequence of Ochroconis gallopava CBS43764.</title>
        <authorList>
            <consortium name="The Broad Institute Genomics Platform"/>
            <person name="Cuomo C."/>
            <person name="de Hoog S."/>
            <person name="Gorbushina A."/>
            <person name="Stielow B."/>
            <person name="Teixiera M."/>
            <person name="Abouelleil A."/>
            <person name="Chapman S.B."/>
            <person name="Priest M."/>
            <person name="Young S.K."/>
            <person name="Wortman J."/>
            <person name="Nusbaum C."/>
            <person name="Birren B."/>
        </authorList>
    </citation>
    <scope>NUCLEOTIDE SEQUENCE [LARGE SCALE GENOMIC DNA]</scope>
    <source>
        <strain evidence="10 11">CBS 43764</strain>
    </source>
</reference>
<keyword evidence="3" id="KW-0698">rRNA processing</keyword>
<evidence type="ECO:0000256" key="7">
    <source>
        <dbReference type="ARBA" id="ARBA00076388"/>
    </source>
</evidence>
<evidence type="ECO:0000256" key="8">
    <source>
        <dbReference type="SAM" id="MobiDB-lite"/>
    </source>
</evidence>
<dbReference type="RefSeq" id="XP_016214023.1">
    <property type="nucleotide sequence ID" value="XM_016358405.1"/>
</dbReference>
<keyword evidence="2" id="KW-0690">Ribosome biogenesis</keyword>
<dbReference type="InterPro" id="IPR057776">
    <property type="entry name" value="UTP23_sensor"/>
</dbReference>
<dbReference type="InterPro" id="IPR006984">
    <property type="entry name" value="Fcf1/UTP23"/>
</dbReference>
<feature type="domain" description="UTP23 sensor motif region" evidence="9">
    <location>
        <begin position="220"/>
        <end position="238"/>
    </location>
</feature>
<feature type="region of interest" description="Disordered" evidence="8">
    <location>
        <begin position="181"/>
        <end position="295"/>
    </location>
</feature>
<dbReference type="FunFam" id="3.40.50.1010:FF:000006">
    <property type="entry name" value="rRNA-processing protein UTP23 homolog"/>
    <property type="match status" value="1"/>
</dbReference>
<comment type="function">
    <text evidence="5">Involved in rRNA-processing and ribosome biogenesis.</text>
</comment>
<feature type="compositionally biased region" description="Polar residues" evidence="8">
    <location>
        <begin position="201"/>
        <end position="212"/>
    </location>
</feature>
<evidence type="ECO:0000256" key="6">
    <source>
        <dbReference type="ARBA" id="ARBA00038503"/>
    </source>
</evidence>
<dbReference type="EMBL" id="KN847542">
    <property type="protein sequence ID" value="KIW04154.1"/>
    <property type="molecule type" value="Genomic_DNA"/>
</dbReference>
<dbReference type="InParanoid" id="A0A0D2AYB7"/>
<dbReference type="Pfam" id="PF04900">
    <property type="entry name" value="Fcf1"/>
    <property type="match status" value="1"/>
</dbReference>
<dbReference type="OrthoDB" id="25675at2759"/>
<dbReference type="FunCoup" id="A0A0D2AYB7">
    <property type="interactions" value="1014"/>
</dbReference>
<proteinExistence type="inferred from homology"/>
<evidence type="ECO:0000313" key="10">
    <source>
        <dbReference type="EMBL" id="KIW04154.1"/>
    </source>
</evidence>
<protein>
    <recommendedName>
        <fullName evidence="7">U three protein 23</fullName>
    </recommendedName>
</protein>
<accession>A0A0D2AYB7</accession>
<evidence type="ECO:0000256" key="1">
    <source>
        <dbReference type="ARBA" id="ARBA00004604"/>
    </source>
</evidence>
<dbReference type="VEuPathDB" id="FungiDB:PV09_04961"/>
<feature type="compositionally biased region" description="Polar residues" evidence="8">
    <location>
        <begin position="249"/>
        <end position="260"/>
    </location>
</feature>
<name>A0A0D2AYB7_9PEZI</name>
<comment type="similarity">
    <text evidence="6">Belongs to the UTP23/FCF1 family. UTP23 subfamily.</text>
</comment>
<gene>
    <name evidence="10" type="ORF">PV09_04961</name>
</gene>
<evidence type="ECO:0000256" key="4">
    <source>
        <dbReference type="ARBA" id="ARBA00023242"/>
    </source>
</evidence>